<dbReference type="Gene3D" id="3.90.1720.10">
    <property type="entry name" value="endopeptidase domain like (from Nostoc punctiforme)"/>
    <property type="match status" value="1"/>
</dbReference>
<dbReference type="Proteomes" id="UP000215005">
    <property type="component" value="Chromosome"/>
</dbReference>
<dbReference type="SUPFAM" id="SSF54001">
    <property type="entry name" value="Cysteine proteinases"/>
    <property type="match status" value="1"/>
</dbReference>
<evidence type="ECO:0000313" key="2">
    <source>
        <dbReference type="Proteomes" id="UP000215005"/>
    </source>
</evidence>
<dbReference type="OrthoDB" id="9785502at2"/>
<gene>
    <name evidence="1" type="ORF">CDO52_00710</name>
</gene>
<reference evidence="1 2" key="1">
    <citation type="submission" date="2017-08" db="EMBL/GenBank/DDBJ databases">
        <title>The complete genome sequence of Nocardiopsis gilva YIM 90087.</title>
        <authorList>
            <person name="Yin M."/>
            <person name="Tang S."/>
        </authorList>
    </citation>
    <scope>NUCLEOTIDE SEQUENCE [LARGE SCALE GENOMIC DNA]</scope>
    <source>
        <strain evidence="1 2">YIM 90087</strain>
    </source>
</reference>
<evidence type="ECO:0008006" key="3">
    <source>
        <dbReference type="Google" id="ProtNLM"/>
    </source>
</evidence>
<name>A0A223S047_9ACTN</name>
<dbReference type="KEGG" id="ngv:CDO52_00710"/>
<accession>A0A223S047</accession>
<dbReference type="InterPro" id="IPR038765">
    <property type="entry name" value="Papain-like_cys_pep_sf"/>
</dbReference>
<dbReference type="EMBL" id="CP022753">
    <property type="protein sequence ID" value="ASU81500.1"/>
    <property type="molecule type" value="Genomic_DNA"/>
</dbReference>
<proteinExistence type="predicted"/>
<sequence>MATVTSLGFSIFSRYNGRGIRRAQRDIDSLNSKIGKLGSIGAPIVAASAAAVPALAGITAAAGTMAAGLTAAGAGAAAMGAVAVPAISDISEALKLQERAAKGSEAAQEELADALADMSPAARTLMRDWQGLTKEYRKWSRSLEPTVLPVFSKGIGLVSGNFKKLNPLVKASAGAFSDLIDDLDEALQHPFWSEFGKRVTRLAPTAIGSLGRTGGNIAAGVAGIVNAFIPSAPTMLSFVEKIAAGFAKWGRGLSGSRGFQAFMDYVRTTGPHVLDLLDSIGPALGTILRGLAPIAPAALKVATAFADLIAEAPPETITAIAVGITAVGVALKAASIASLLISISTPLGVVVTGLGLLAGGLLVAYQQSEDFRDAVSGAWSKAKSGWSDFWEKVGPGLTDLGSQLEDDFGPILEDFKAIAVDTWNGALDAFTDFKNGVSKGLKKNDKDVREVIAAYEELGAAFENLSGGRSLTESVLAVFAKQIRRFVIKPIRDAIDALAEFNKWVERTTGSGLLEFLGEGFVDLGVMIYRGLKFLFYKPGIGGLIWDMLMWIGDAFVWLYDKLVGNSVVPDLVNDVLKWFDKLSGGSIGKAIELAKGFVAWMSDMKSKALERAESLKDGVISDAVSLKNGALSALRDFRDGAIDAFDRAQAGIGRQWSKVQSAASSPVRFIVDTVYNSGIRAVWNAVAKKADLGTLPYVDYSSYSAKTRGRGSGYRGGLARGGIIAGTSAWQMGDDQLRPVRRGEGWAVSELMRDPFERARLLRLNSAAMRGRHALEQERAKLDLGIGGNPHTPTVTDPKQLGFARGGILGGVKSFVAKAKNQFLDSDFMKVAKGALTPMKGSVGTRYGRGGFSGAYNKLIGPMVSGALKKLKSVADIFSYGLAGFGSLKNVGAGLRRAANFVRKTVGRPYLWGGGGPLFDCSGYMAGIQKAIMNVNPPSHFGRLYSTFSFQGSRAPRGWVRGLNSKFMVGVTNSGKGHMAGTLLGVNVESAGSKGTVSGKRARGYRDPMFYGRYGFAPVARRRFGGGLRPYESAVVGEGGRELFTAGPTGGHVSPHRELQQRDHGGDHYVTINVNVPPTSDKAAVGRAVYEALVEYERRSGRKLARAA</sequence>
<dbReference type="RefSeq" id="WP_094932159.1">
    <property type="nucleotide sequence ID" value="NZ_CP022753.1"/>
</dbReference>
<organism evidence="1 2">
    <name type="scientific">Nocardiopsis gilva YIM 90087</name>
    <dbReference type="NCBI Taxonomy" id="1235441"/>
    <lineage>
        <taxon>Bacteria</taxon>
        <taxon>Bacillati</taxon>
        <taxon>Actinomycetota</taxon>
        <taxon>Actinomycetes</taxon>
        <taxon>Streptosporangiales</taxon>
        <taxon>Nocardiopsidaceae</taxon>
        <taxon>Nocardiopsis</taxon>
    </lineage>
</organism>
<evidence type="ECO:0000313" key="1">
    <source>
        <dbReference type="EMBL" id="ASU81500.1"/>
    </source>
</evidence>
<protein>
    <recommendedName>
        <fullName evidence="3">Phage tail tape measure protein</fullName>
    </recommendedName>
</protein>
<dbReference type="AlphaFoldDB" id="A0A223S047"/>
<keyword evidence="2" id="KW-1185">Reference proteome</keyword>